<organism evidence="2">
    <name type="scientific">Dichomitus squalens</name>
    <dbReference type="NCBI Taxonomy" id="114155"/>
    <lineage>
        <taxon>Eukaryota</taxon>
        <taxon>Fungi</taxon>
        <taxon>Dikarya</taxon>
        <taxon>Basidiomycota</taxon>
        <taxon>Agaricomycotina</taxon>
        <taxon>Agaricomycetes</taxon>
        <taxon>Polyporales</taxon>
        <taxon>Polyporaceae</taxon>
        <taxon>Dichomitus</taxon>
    </lineage>
</organism>
<sequence>MQAHELSRLTRLHITAAPPSGNRSRPRTGYVTKPRPSGCLAATAVLSIVGRQKFLPTASRVARLVKELSPAHRGVGAHRDLRRFPVAPIIAYLPAHDTPCIATDAPPCLGQVLRAQPRPLNMLLHVDSPHPFPVQRL</sequence>
<accession>A0A4Q9ML61</accession>
<reference evidence="2" key="1">
    <citation type="submission" date="2019-01" db="EMBL/GenBank/DDBJ databases">
        <title>Draft genome sequences of three monokaryotic isolates of the white-rot basidiomycete fungus Dichomitus squalens.</title>
        <authorList>
            <consortium name="DOE Joint Genome Institute"/>
            <person name="Lopez S.C."/>
            <person name="Andreopoulos B."/>
            <person name="Pangilinan J."/>
            <person name="Lipzen A."/>
            <person name="Riley R."/>
            <person name="Ahrendt S."/>
            <person name="Ng V."/>
            <person name="Barry K."/>
            <person name="Daum C."/>
            <person name="Grigoriev I.V."/>
            <person name="Hilden K.S."/>
            <person name="Makela M.R."/>
            <person name="de Vries R.P."/>
        </authorList>
    </citation>
    <scope>NUCLEOTIDE SEQUENCE [LARGE SCALE GENOMIC DNA]</scope>
    <source>
        <strain evidence="2">OM18370.1</strain>
    </source>
</reference>
<dbReference type="EMBL" id="ML143438">
    <property type="protein sequence ID" value="TBU27002.1"/>
    <property type="molecule type" value="Genomic_DNA"/>
</dbReference>
<evidence type="ECO:0000256" key="1">
    <source>
        <dbReference type="SAM" id="MobiDB-lite"/>
    </source>
</evidence>
<name>A0A4Q9ML61_9APHY</name>
<proteinExistence type="predicted"/>
<gene>
    <name evidence="2" type="ORF">BD311DRAFT_411973</name>
</gene>
<feature type="region of interest" description="Disordered" evidence="1">
    <location>
        <begin position="1"/>
        <end position="33"/>
    </location>
</feature>
<dbReference type="AlphaFoldDB" id="A0A4Q9ML61"/>
<evidence type="ECO:0000313" key="2">
    <source>
        <dbReference type="EMBL" id="TBU27002.1"/>
    </source>
</evidence>
<dbReference type="Proteomes" id="UP000292957">
    <property type="component" value="Unassembled WGS sequence"/>
</dbReference>
<protein>
    <submittedName>
        <fullName evidence="2">Uncharacterized protein</fullName>
    </submittedName>
</protein>